<dbReference type="Gene3D" id="3.10.450.50">
    <property type="match status" value="1"/>
</dbReference>
<dbReference type="InterPro" id="IPR032710">
    <property type="entry name" value="NTF2-like_dom_sf"/>
</dbReference>
<dbReference type="PANTHER" id="PTHR38436:SF1">
    <property type="entry name" value="ESTER CYCLASE"/>
    <property type="match status" value="1"/>
</dbReference>
<sequence>MSEQLEDIYRDYIAALNGRRVEDLDRFVHDRLTYNGEEWTRDQYQALLADDLQKIPDLHYEIRLLVVRSDHVACRLWFDCTPQQEFLGIDAGGRRVSFAEHVFYRFRANRIENVWSLIDTDGIRRQLSMPEKQ</sequence>
<dbReference type="Proteomes" id="UP001602245">
    <property type="component" value="Unassembled WGS sequence"/>
</dbReference>
<evidence type="ECO:0000313" key="2">
    <source>
        <dbReference type="Proteomes" id="UP001602245"/>
    </source>
</evidence>
<protein>
    <submittedName>
        <fullName evidence="1">Ester cyclase</fullName>
    </submittedName>
</protein>
<accession>A0ABW6WMG3</accession>
<gene>
    <name evidence="1" type="ORF">ACFY35_34060</name>
</gene>
<dbReference type="EMBL" id="JBIAZU010000006">
    <property type="protein sequence ID" value="MFF5294491.1"/>
    <property type="molecule type" value="Genomic_DNA"/>
</dbReference>
<reference evidence="1 2" key="1">
    <citation type="submission" date="2024-10" db="EMBL/GenBank/DDBJ databases">
        <title>The Natural Products Discovery Center: Release of the First 8490 Sequenced Strains for Exploring Actinobacteria Biosynthetic Diversity.</title>
        <authorList>
            <person name="Kalkreuter E."/>
            <person name="Kautsar S.A."/>
            <person name="Yang D."/>
            <person name="Bader C.D."/>
            <person name="Teijaro C.N."/>
            <person name="Fluegel L."/>
            <person name="Davis C.M."/>
            <person name="Simpson J.R."/>
            <person name="Lauterbach L."/>
            <person name="Steele A.D."/>
            <person name="Gui C."/>
            <person name="Meng S."/>
            <person name="Li G."/>
            <person name="Viehrig K."/>
            <person name="Ye F."/>
            <person name="Su P."/>
            <person name="Kiefer A.F."/>
            <person name="Nichols A."/>
            <person name="Cepeda A.J."/>
            <person name="Yan W."/>
            <person name="Fan B."/>
            <person name="Jiang Y."/>
            <person name="Adhikari A."/>
            <person name="Zheng C.-J."/>
            <person name="Schuster L."/>
            <person name="Cowan T.M."/>
            <person name="Smanski M.J."/>
            <person name="Chevrette M.G."/>
            <person name="De Carvalho L.P.S."/>
            <person name="Shen B."/>
        </authorList>
    </citation>
    <scope>NUCLEOTIDE SEQUENCE [LARGE SCALE GENOMIC DNA]</scope>
    <source>
        <strain evidence="1 2">NPDC000087</strain>
    </source>
</reference>
<dbReference type="Pfam" id="PF07366">
    <property type="entry name" value="SnoaL"/>
    <property type="match status" value="1"/>
</dbReference>
<name>A0ABW6WMG3_9ACTN</name>
<keyword evidence="2" id="KW-1185">Reference proteome</keyword>
<dbReference type="RefSeq" id="WP_020514705.1">
    <property type="nucleotide sequence ID" value="NZ_JBIAZU010000006.1"/>
</dbReference>
<comment type="caution">
    <text evidence="1">The sequence shown here is derived from an EMBL/GenBank/DDBJ whole genome shotgun (WGS) entry which is preliminary data.</text>
</comment>
<proteinExistence type="predicted"/>
<organism evidence="1 2">
    <name type="scientific">Paractinoplanes globisporus</name>
    <dbReference type="NCBI Taxonomy" id="113565"/>
    <lineage>
        <taxon>Bacteria</taxon>
        <taxon>Bacillati</taxon>
        <taxon>Actinomycetota</taxon>
        <taxon>Actinomycetes</taxon>
        <taxon>Micromonosporales</taxon>
        <taxon>Micromonosporaceae</taxon>
        <taxon>Paractinoplanes</taxon>
    </lineage>
</organism>
<evidence type="ECO:0000313" key="1">
    <source>
        <dbReference type="EMBL" id="MFF5294491.1"/>
    </source>
</evidence>
<dbReference type="SUPFAM" id="SSF54427">
    <property type="entry name" value="NTF2-like"/>
    <property type="match status" value="1"/>
</dbReference>
<dbReference type="PANTHER" id="PTHR38436">
    <property type="entry name" value="POLYKETIDE CYCLASE SNOAL-LIKE DOMAIN"/>
    <property type="match status" value="1"/>
</dbReference>
<dbReference type="InterPro" id="IPR009959">
    <property type="entry name" value="Cyclase_SnoaL-like"/>
</dbReference>